<organism evidence="2 3">
    <name type="scientific">Diplodia seriata</name>
    <dbReference type="NCBI Taxonomy" id="420778"/>
    <lineage>
        <taxon>Eukaryota</taxon>
        <taxon>Fungi</taxon>
        <taxon>Dikarya</taxon>
        <taxon>Ascomycota</taxon>
        <taxon>Pezizomycotina</taxon>
        <taxon>Dothideomycetes</taxon>
        <taxon>Dothideomycetes incertae sedis</taxon>
        <taxon>Botryosphaeriales</taxon>
        <taxon>Botryosphaeriaceae</taxon>
        <taxon>Diplodia</taxon>
    </lineage>
</organism>
<evidence type="ECO:0008006" key="5">
    <source>
        <dbReference type="Google" id="ProtNLM"/>
    </source>
</evidence>
<protein>
    <recommendedName>
        <fullName evidence="5">BTB domain-containing protein</fullName>
    </recommendedName>
</protein>
<sequence>MTESTYPNYADGDVTITVNKDLTLRLHSQKLRSVSSYFALFIDTATKLGLLPITFEPPPYRGHTDDDEGGSAFVVPLCIDGSRPTIPGVPNNNHETMMARRAHVANDAVFRALYKQPIADGMTAADFLDAAELAAAYGCLPAARAGLIFAVMRRPAEALYPKDPWSMLAAAYALRSKLVFEEAFIHVVGRWCEGEDEENKKKKRKLPNVVAAMVARAAGGMEMEVQRCWRAVTQLPSKWPKDHSIRSTLAVAVFRLFLAHFVGGKLDGSALRPGVYRVLEQLHQIDPDHDDVLVQFDPDRWLIERANGRGVQEGGTIVYQALSDYWFGYRGGFKRERERGPGLRSELEAMLRLIRPLIKPLFKGERHLGYFSYLGFEGPFPWEGGEPTENCRYSLP</sequence>
<dbReference type="OrthoDB" id="2129688at2759"/>
<gene>
    <name evidence="2" type="ORF">BK809_0000605</name>
    <name evidence="1" type="ORF">SLS55_001403</name>
</gene>
<keyword evidence="4" id="KW-1185">Reference proteome</keyword>
<dbReference type="AlphaFoldDB" id="A0A1S8BHK2"/>
<dbReference type="Proteomes" id="UP001430584">
    <property type="component" value="Unassembled WGS sequence"/>
</dbReference>
<evidence type="ECO:0000313" key="4">
    <source>
        <dbReference type="Proteomes" id="UP001430584"/>
    </source>
</evidence>
<reference evidence="1 4" key="2">
    <citation type="submission" date="2024-02" db="EMBL/GenBank/DDBJ databases">
        <title>De novo assembly and annotation of 12 fungi associated with fruit tree decline syndrome in Ontario, Canada.</title>
        <authorList>
            <person name="Sulman M."/>
            <person name="Ellouze W."/>
            <person name="Ilyukhin E."/>
        </authorList>
    </citation>
    <scope>NUCLEOTIDE SEQUENCE [LARGE SCALE GENOMIC DNA]</scope>
    <source>
        <strain evidence="1 4">FDS-637</strain>
    </source>
</reference>
<name>A0A1S8BHK2_9PEZI</name>
<proteinExistence type="predicted"/>
<evidence type="ECO:0000313" key="2">
    <source>
        <dbReference type="EMBL" id="OMP86929.1"/>
    </source>
</evidence>
<comment type="caution">
    <text evidence="2">The sequence shown here is derived from an EMBL/GenBank/DDBJ whole genome shotgun (WGS) entry which is preliminary data.</text>
</comment>
<accession>A0A1S8BHK2</accession>
<dbReference type="EMBL" id="JAJVCZ030000002">
    <property type="protein sequence ID" value="KAL0262435.1"/>
    <property type="molecule type" value="Genomic_DNA"/>
</dbReference>
<dbReference type="EMBL" id="MSZU01000077">
    <property type="protein sequence ID" value="OMP86929.1"/>
    <property type="molecule type" value="Genomic_DNA"/>
</dbReference>
<evidence type="ECO:0000313" key="3">
    <source>
        <dbReference type="Proteomes" id="UP000190776"/>
    </source>
</evidence>
<evidence type="ECO:0000313" key="1">
    <source>
        <dbReference type="EMBL" id="KAL0262435.1"/>
    </source>
</evidence>
<reference evidence="2 3" key="1">
    <citation type="submission" date="2017-01" db="EMBL/GenBank/DDBJ databases">
        <title>Draft genome sequence of Diplodia seriata F98.1, a fungal species involved in grapevine trunk diseases.</title>
        <authorList>
            <person name="Robert-Siegwald G."/>
            <person name="Vallet J."/>
            <person name="Abou-Mansour E."/>
            <person name="Xu J."/>
            <person name="Rey P."/>
            <person name="Bertsch C."/>
            <person name="Rego C."/>
            <person name="Larignon P."/>
            <person name="Fontaine F."/>
            <person name="Lebrun M.-H."/>
        </authorList>
    </citation>
    <scope>NUCLEOTIDE SEQUENCE [LARGE SCALE GENOMIC DNA]</scope>
    <source>
        <strain evidence="2 3">F98.1</strain>
    </source>
</reference>
<dbReference type="Proteomes" id="UP000190776">
    <property type="component" value="Unassembled WGS sequence"/>
</dbReference>